<keyword evidence="3" id="KW-1185">Reference proteome</keyword>
<evidence type="ECO:0000259" key="1">
    <source>
        <dbReference type="Pfam" id="PF13453"/>
    </source>
</evidence>
<dbReference type="Pfam" id="PF13453">
    <property type="entry name" value="Zn_ribbon_TFIIB"/>
    <property type="match status" value="1"/>
</dbReference>
<dbReference type="InterPro" id="IPR027392">
    <property type="entry name" value="TF_Znf"/>
</dbReference>
<organism evidence="2 3">
    <name type="scientific">Limnobaculum zhutongyuii</name>
    <dbReference type="NCBI Taxonomy" id="2498113"/>
    <lineage>
        <taxon>Bacteria</taxon>
        <taxon>Pseudomonadati</taxon>
        <taxon>Pseudomonadota</taxon>
        <taxon>Gammaproteobacteria</taxon>
        <taxon>Enterobacterales</taxon>
        <taxon>Budviciaceae</taxon>
        <taxon>Limnobaculum</taxon>
    </lineage>
</organism>
<gene>
    <name evidence="2" type="ORF">EKN56_01215</name>
</gene>
<proteinExistence type="predicted"/>
<dbReference type="KEGG" id="prag:EKN56_01215"/>
<dbReference type="Proteomes" id="UP000293154">
    <property type="component" value="Chromosome"/>
</dbReference>
<dbReference type="AlphaFoldDB" id="A0A411WFY7"/>
<name>A0A411WFY7_9GAMM</name>
<evidence type="ECO:0000313" key="2">
    <source>
        <dbReference type="EMBL" id="QBH95145.1"/>
    </source>
</evidence>
<dbReference type="EMBL" id="CP034752">
    <property type="protein sequence ID" value="QBH95145.1"/>
    <property type="molecule type" value="Genomic_DNA"/>
</dbReference>
<evidence type="ECO:0000313" key="3">
    <source>
        <dbReference type="Proteomes" id="UP000293154"/>
    </source>
</evidence>
<feature type="domain" description="Transcription factor zinc-finger" evidence="1">
    <location>
        <begin position="11"/>
        <end position="48"/>
    </location>
</feature>
<dbReference type="OrthoDB" id="9814037at2"/>
<reference evidence="2 3" key="1">
    <citation type="submission" date="2019-03" db="EMBL/GenBank/DDBJ databases">
        <title>Pragia sp. nov. isolated from the gut tract of Carduelis flavirostris.</title>
        <authorList>
            <person name="Ge Y."/>
        </authorList>
    </citation>
    <scope>NUCLEOTIDE SEQUENCE [LARGE SCALE GENOMIC DNA]</scope>
    <source>
        <strain evidence="2 3">CF-458</strain>
    </source>
</reference>
<accession>A0A411WFY7</accession>
<protein>
    <recommendedName>
        <fullName evidence="1">Transcription factor zinc-finger domain-containing protein</fullName>
    </recommendedName>
</protein>
<sequence length="192" mass="22233">MSCFQGVKKMQCPKCKTDTLQPSTLDNVIPCQTCKSCSGDWLMLEDYLNHKKQLPVSDKYSDHVVVESEESRLALLCPVTGTLMLKFRISKDTDHRLDLSPKVNGIWMDKGEWELLKAHGLADKLNSIFTDVWQRQIRESAAREQFDALYLTQFGEEDYQKIKSIRVWLHQHSQKDRLKAFLLADDPWSAIK</sequence>